<evidence type="ECO:0000256" key="3">
    <source>
        <dbReference type="ARBA" id="ARBA00023002"/>
    </source>
</evidence>
<evidence type="ECO:0000256" key="1">
    <source>
        <dbReference type="ARBA" id="ARBA00001954"/>
    </source>
</evidence>
<dbReference type="InterPro" id="IPR009770">
    <property type="entry name" value="HGLS"/>
</dbReference>
<proteinExistence type="inferred from homology"/>
<dbReference type="AlphaFoldDB" id="A0A0F6TQ09"/>
<dbReference type="Gene3D" id="3.10.180.50">
    <property type="match status" value="1"/>
</dbReference>
<evidence type="ECO:0000256" key="2">
    <source>
        <dbReference type="ARBA" id="ARBA00022964"/>
    </source>
</evidence>
<evidence type="ECO:0000256" key="6">
    <source>
        <dbReference type="ARBA" id="ARBA00035023"/>
    </source>
</evidence>
<gene>
    <name evidence="8" type="ORF">TQ33_0936</name>
</gene>
<comment type="cofactor">
    <cofactor evidence="1">
        <name>Fe(2+)</name>
        <dbReference type="ChEBI" id="CHEBI:29033"/>
    </cofactor>
</comment>
<keyword evidence="8" id="KW-0808">Transferase</keyword>
<dbReference type="EMBL" id="CP010975">
    <property type="protein sequence ID" value="AKE51904.1"/>
    <property type="molecule type" value="Genomic_DNA"/>
</dbReference>
<organism evidence="8 9">
    <name type="scientific">Kangiella geojedonensis</name>
    <dbReference type="NCBI Taxonomy" id="914150"/>
    <lineage>
        <taxon>Bacteria</taxon>
        <taxon>Pseudomonadati</taxon>
        <taxon>Pseudomonadota</taxon>
        <taxon>Gammaproteobacteria</taxon>
        <taxon>Kangiellales</taxon>
        <taxon>Kangiellaceae</taxon>
        <taxon>Kangiella</taxon>
    </lineage>
</organism>
<dbReference type="CDD" id="cd16350">
    <property type="entry name" value="VOC_like"/>
    <property type="match status" value="1"/>
</dbReference>
<sequence>MSTQNHKALFDALWNDYLAITPDAEAIHKEFKALGDDTIINDHIALRTFNEGSINLENIGKHLEQFGYYAAGEYHFEEKKLYAKHFQHESDEDAPKIFVSELLLEEFSAELQMFCRGLIAEANWNIRKDGLTLPSRPWGKITREAYERLLEESEYAAWLAAFGLRANHFTVSVNKLRDMKNIETVNQFLKDKGFELNTSGGEIKGNEDVCLKQSATMANIVDWEFNGGKHPIRSCFYEFAERFAMDNGDLYQGFVAASADKIFESTNAA</sequence>
<dbReference type="PATRIC" id="fig|914150.5.peg.949"/>
<reference evidence="8 9" key="1">
    <citation type="submission" date="2015-02" db="EMBL/GenBank/DDBJ databases">
        <title>Complete genome sequence of Kangiella geojedonensis strain YCS-5T.</title>
        <authorList>
            <person name="Kim K.M."/>
        </authorList>
    </citation>
    <scope>NUCLEOTIDE SEQUENCE [LARGE SCALE GENOMIC DNA]</scope>
    <source>
        <strain evidence="8 9">YCS-5</strain>
    </source>
</reference>
<dbReference type="OrthoDB" id="506370at2"/>
<dbReference type="Proteomes" id="UP000034071">
    <property type="component" value="Chromosome"/>
</dbReference>
<comment type="similarity">
    <text evidence="5">Belongs to the 2-oxoadipate dioxygenase/decarboxylase family.</text>
</comment>
<dbReference type="GO" id="GO:0051213">
    <property type="term" value="F:dioxygenase activity"/>
    <property type="evidence" value="ECO:0007669"/>
    <property type="project" value="UniProtKB-KW"/>
</dbReference>
<protein>
    <recommendedName>
        <fullName evidence="6">2-oxoadipate dioxygenase/decarboxylase</fullName>
        <ecNumber evidence="6">1.13.11.93</ecNumber>
    </recommendedName>
    <alternativeName>
        <fullName evidence="7">2-hydroxyglutarate synthase</fullName>
    </alternativeName>
</protein>
<dbReference type="PANTHER" id="PTHR31136">
    <property type="entry name" value="DUF1338 DOMAIN-CONTAINING PROTEIN"/>
    <property type="match status" value="1"/>
</dbReference>
<evidence type="ECO:0000256" key="7">
    <source>
        <dbReference type="ARBA" id="ARBA00035045"/>
    </source>
</evidence>
<evidence type="ECO:0000313" key="8">
    <source>
        <dbReference type="EMBL" id="AKE51904.1"/>
    </source>
</evidence>
<keyword evidence="2" id="KW-0223">Dioxygenase</keyword>
<evidence type="ECO:0000256" key="5">
    <source>
        <dbReference type="ARBA" id="ARBA00035013"/>
    </source>
</evidence>
<dbReference type="STRING" id="914150.TQ33_0936"/>
<accession>A0A0F6TQ09</accession>
<dbReference type="PANTHER" id="PTHR31136:SF5">
    <property type="entry name" value="2-OXOADIPATE DIOXYGENASE_DECARBOXYLASE, CHLOROPLASTIC"/>
    <property type="match status" value="1"/>
</dbReference>
<dbReference type="RefSeq" id="WP_046561030.1">
    <property type="nucleotide sequence ID" value="NZ_CP010975.1"/>
</dbReference>
<evidence type="ECO:0000313" key="9">
    <source>
        <dbReference type="Proteomes" id="UP000034071"/>
    </source>
</evidence>
<dbReference type="Pfam" id="PF07063">
    <property type="entry name" value="HGLS"/>
    <property type="match status" value="2"/>
</dbReference>
<evidence type="ECO:0000256" key="4">
    <source>
        <dbReference type="ARBA" id="ARBA00023004"/>
    </source>
</evidence>
<dbReference type="HOGENOM" id="CLU_053061_1_1_6"/>
<dbReference type="EC" id="1.13.11.93" evidence="6"/>
<dbReference type="KEGG" id="kge:TQ33_0936"/>
<keyword evidence="4" id="KW-0408">Iron</keyword>
<dbReference type="SMART" id="SM01150">
    <property type="entry name" value="DUF1338"/>
    <property type="match status" value="1"/>
</dbReference>
<keyword evidence="9" id="KW-1185">Reference proteome</keyword>
<name>A0A0F6TQ09_9GAMM</name>
<keyword evidence="8" id="KW-0032">Aminotransferase</keyword>
<keyword evidence="3" id="KW-0560">Oxidoreductase</keyword>
<dbReference type="GO" id="GO:0008483">
    <property type="term" value="F:transaminase activity"/>
    <property type="evidence" value="ECO:0007669"/>
    <property type="project" value="UniProtKB-KW"/>
</dbReference>